<reference evidence="3 4" key="1">
    <citation type="submission" date="2021-04" db="EMBL/GenBank/DDBJ databases">
        <authorList>
            <person name="Rakotoarivonina H."/>
        </authorList>
    </citation>
    <scope>NUCLEOTIDE SEQUENCE [LARGE SCALE GENOMIC DNA]</scope>
    <source>
        <strain evidence="3 4">XE</strain>
    </source>
</reference>
<dbReference type="RefSeq" id="WP_213484488.1">
    <property type="nucleotide sequence ID" value="NZ_CAJRAY010000043.1"/>
</dbReference>
<feature type="coiled-coil region" evidence="2">
    <location>
        <begin position="27"/>
        <end position="150"/>
    </location>
</feature>
<keyword evidence="4" id="KW-1185">Reference proteome</keyword>
<dbReference type="PANTHER" id="PTHR31088">
    <property type="entry name" value="MEMBRANE-ASSOCIATED PROTEIN VIPP1, CHLOROPLASTIC"/>
    <property type="match status" value="1"/>
</dbReference>
<dbReference type="EMBL" id="CAJRAY010000043">
    <property type="protein sequence ID" value="CAG5086336.1"/>
    <property type="molecule type" value="Genomic_DNA"/>
</dbReference>
<evidence type="ECO:0000256" key="1">
    <source>
        <dbReference type="ARBA" id="ARBA00043985"/>
    </source>
</evidence>
<comment type="similarity">
    <text evidence="1">Belongs to the PspA/Vipp/IM30 family.</text>
</comment>
<dbReference type="PANTHER" id="PTHR31088:SF6">
    <property type="entry name" value="PHAGE SHOCK PROTEIN A"/>
    <property type="match status" value="1"/>
</dbReference>
<evidence type="ECO:0000313" key="3">
    <source>
        <dbReference type="EMBL" id="CAG5086336.1"/>
    </source>
</evidence>
<evidence type="ECO:0000313" key="4">
    <source>
        <dbReference type="Proteomes" id="UP000681526"/>
    </source>
</evidence>
<sequence>MSNLWKRLADVAKATAHEALDRLEDPVMMLNHYIREMEEELDDAQEALLSQRAVERTTLLRHQEYLRIAAELETRASEALAAGREAEAKAALADKLAFEQKAAQYLTWHEEAGGRAAELEAKIEQAKAELARLREKRLELTARAEKAAAAGAGNTHWGFGAKAVGGISEIGRAAARGFERIEEKILQWEAENESRKARGAYWNPPAPHTVDAEQVDEQLEALRRKQSGAN</sequence>
<protein>
    <submittedName>
        <fullName evidence="3">Phage shock protein A, PspA</fullName>
    </submittedName>
</protein>
<evidence type="ECO:0000256" key="2">
    <source>
        <dbReference type="SAM" id="Coils"/>
    </source>
</evidence>
<comment type="caution">
    <text evidence="3">The sequence shown here is derived from an EMBL/GenBank/DDBJ whole genome shotgun (WGS) entry which is preliminary data.</text>
</comment>
<accession>A0ABN7S0D1</accession>
<dbReference type="InterPro" id="IPR007157">
    <property type="entry name" value="PspA_VIPP1"/>
</dbReference>
<name>A0ABN7S0D1_THEXY</name>
<gene>
    <name evidence="3" type="primary">txxe 2506</name>
    <name evidence="3" type="ORF">TXXE_09915</name>
</gene>
<dbReference type="Pfam" id="PF04012">
    <property type="entry name" value="PspA_IM30"/>
    <property type="match status" value="1"/>
</dbReference>
<dbReference type="Proteomes" id="UP000681526">
    <property type="component" value="Unassembled WGS sequence"/>
</dbReference>
<proteinExistence type="inferred from homology"/>
<organism evidence="3 4">
    <name type="scientific">Thermobacillus xylanilyticus</name>
    <dbReference type="NCBI Taxonomy" id="76633"/>
    <lineage>
        <taxon>Bacteria</taxon>
        <taxon>Bacillati</taxon>
        <taxon>Bacillota</taxon>
        <taxon>Bacilli</taxon>
        <taxon>Bacillales</taxon>
        <taxon>Paenibacillaceae</taxon>
        <taxon>Thermobacillus</taxon>
    </lineage>
</organism>
<keyword evidence="2" id="KW-0175">Coiled coil</keyword>